<organism evidence="7 8">
    <name type="scientific">Desulfotomaculum copahuensis</name>
    <dbReference type="NCBI Taxonomy" id="1838280"/>
    <lineage>
        <taxon>Bacteria</taxon>
        <taxon>Bacillati</taxon>
        <taxon>Bacillota</taxon>
        <taxon>Clostridia</taxon>
        <taxon>Eubacteriales</taxon>
        <taxon>Desulfotomaculaceae</taxon>
        <taxon>Desulfotomaculum</taxon>
    </lineage>
</organism>
<keyword evidence="8" id="KW-1185">Reference proteome</keyword>
<sequence>MEFQELLLKRKSIRKFKPDPVPDEYITGLLEAARLAPSGTNIQPWRFVVVKSREMREKLGACTYGLKFVARAPVTIVCCADLNALTAREKRMAELREAGAFLDSGLDDEHFQKYARARARSRDGEAAKAYASLNVAIAIEHIALRAADLGLGSCWVMMFRQGEVKELLHLGENILVVALLPVGFPDQDPPFRPRLPLSELLLKEV</sequence>
<dbReference type="Pfam" id="PF00881">
    <property type="entry name" value="Nitroreductase"/>
    <property type="match status" value="1"/>
</dbReference>
<dbReference type="Proteomes" id="UP000078532">
    <property type="component" value="Unassembled WGS sequence"/>
</dbReference>
<evidence type="ECO:0000256" key="4">
    <source>
        <dbReference type="ARBA" id="ARBA00022643"/>
    </source>
</evidence>
<reference evidence="7 8" key="1">
    <citation type="submission" date="2016-04" db="EMBL/GenBank/DDBJ databases">
        <authorList>
            <person name="Evans L.H."/>
            <person name="Alamgir A."/>
            <person name="Owens N."/>
            <person name="Weber N.D."/>
            <person name="Virtaneva K."/>
            <person name="Barbian K."/>
            <person name="Babar A."/>
            <person name="Rosenke K."/>
        </authorList>
    </citation>
    <scope>NUCLEOTIDE SEQUENCE [LARGE SCALE GENOMIC DNA]</scope>
    <source>
        <strain evidence="7 8">LMa1</strain>
    </source>
</reference>
<proteinExistence type="inferred from homology"/>
<evidence type="ECO:0000259" key="6">
    <source>
        <dbReference type="Pfam" id="PF00881"/>
    </source>
</evidence>
<dbReference type="RefSeq" id="WP_066668018.1">
    <property type="nucleotide sequence ID" value="NZ_LYVF01000137.1"/>
</dbReference>
<dbReference type="PANTHER" id="PTHR43673:SF2">
    <property type="entry name" value="NITROREDUCTASE"/>
    <property type="match status" value="1"/>
</dbReference>
<dbReference type="AlphaFoldDB" id="A0A1B7LFN1"/>
<accession>A0A1B7LFN1</accession>
<feature type="domain" description="Nitroreductase" evidence="6">
    <location>
        <begin position="8"/>
        <end position="183"/>
    </location>
</feature>
<evidence type="ECO:0000313" key="8">
    <source>
        <dbReference type="Proteomes" id="UP000078532"/>
    </source>
</evidence>
<dbReference type="PANTHER" id="PTHR43673">
    <property type="entry name" value="NAD(P)H NITROREDUCTASE YDGI-RELATED"/>
    <property type="match status" value="1"/>
</dbReference>
<comment type="similarity">
    <text evidence="2">Belongs to the nitroreductase family.</text>
</comment>
<dbReference type="GO" id="GO:0016491">
    <property type="term" value="F:oxidoreductase activity"/>
    <property type="evidence" value="ECO:0007669"/>
    <property type="project" value="UniProtKB-KW"/>
</dbReference>
<evidence type="ECO:0000256" key="1">
    <source>
        <dbReference type="ARBA" id="ARBA00001917"/>
    </source>
</evidence>
<evidence type="ECO:0000256" key="2">
    <source>
        <dbReference type="ARBA" id="ARBA00007118"/>
    </source>
</evidence>
<dbReference type="EMBL" id="LYVF01000137">
    <property type="protein sequence ID" value="OAT82402.1"/>
    <property type="molecule type" value="Genomic_DNA"/>
</dbReference>
<evidence type="ECO:0000256" key="3">
    <source>
        <dbReference type="ARBA" id="ARBA00022630"/>
    </source>
</evidence>
<dbReference type="STRING" id="1838280.A6M21_09445"/>
<evidence type="ECO:0000256" key="5">
    <source>
        <dbReference type="ARBA" id="ARBA00023002"/>
    </source>
</evidence>
<dbReference type="SUPFAM" id="SSF55469">
    <property type="entry name" value="FMN-dependent nitroreductase-like"/>
    <property type="match status" value="1"/>
</dbReference>
<keyword evidence="3" id="KW-0285">Flavoprotein</keyword>
<comment type="caution">
    <text evidence="7">The sequence shown here is derived from an EMBL/GenBank/DDBJ whole genome shotgun (WGS) entry which is preliminary data.</text>
</comment>
<keyword evidence="5" id="KW-0560">Oxidoreductase</keyword>
<gene>
    <name evidence="7" type="ORF">A6M21_09445</name>
</gene>
<protein>
    <submittedName>
        <fullName evidence="7">Oxidoreductase</fullName>
    </submittedName>
</protein>
<comment type="cofactor">
    <cofactor evidence="1">
        <name>FMN</name>
        <dbReference type="ChEBI" id="CHEBI:58210"/>
    </cofactor>
</comment>
<name>A0A1B7LFN1_9FIRM</name>
<evidence type="ECO:0000313" key="7">
    <source>
        <dbReference type="EMBL" id="OAT82402.1"/>
    </source>
</evidence>
<dbReference type="Gene3D" id="3.40.109.10">
    <property type="entry name" value="NADH Oxidase"/>
    <property type="match status" value="1"/>
</dbReference>
<keyword evidence="4" id="KW-0288">FMN</keyword>
<dbReference type="InterPro" id="IPR000415">
    <property type="entry name" value="Nitroreductase-like"/>
</dbReference>
<dbReference type="InterPro" id="IPR029479">
    <property type="entry name" value="Nitroreductase"/>
</dbReference>